<dbReference type="Proteomes" id="UP000053647">
    <property type="component" value="Unassembled WGS sequence"/>
</dbReference>
<dbReference type="SUPFAM" id="SSF144232">
    <property type="entry name" value="HIT/MYND zinc finger-like"/>
    <property type="match status" value="1"/>
</dbReference>
<evidence type="ECO:0000313" key="7">
    <source>
        <dbReference type="EMBL" id="KIJ15963.1"/>
    </source>
</evidence>
<evidence type="ECO:0000256" key="5">
    <source>
        <dbReference type="SAM" id="MobiDB-lite"/>
    </source>
</evidence>
<proteinExistence type="predicted"/>
<evidence type="ECO:0000259" key="6">
    <source>
        <dbReference type="PROSITE" id="PS50865"/>
    </source>
</evidence>
<gene>
    <name evidence="7" type="ORF">PAXINDRAFT_11534</name>
</gene>
<dbReference type="Pfam" id="PF14737">
    <property type="entry name" value="DUF4470"/>
    <property type="match status" value="1"/>
</dbReference>
<dbReference type="HOGENOM" id="CLU_018400_1_0_1"/>
<keyword evidence="3" id="KW-0862">Zinc</keyword>
<reference evidence="7 8" key="1">
    <citation type="submission" date="2014-06" db="EMBL/GenBank/DDBJ databases">
        <authorList>
            <consortium name="DOE Joint Genome Institute"/>
            <person name="Kuo A."/>
            <person name="Kohler A."/>
            <person name="Nagy L.G."/>
            <person name="Floudas D."/>
            <person name="Copeland A."/>
            <person name="Barry K.W."/>
            <person name="Cichocki N."/>
            <person name="Veneault-Fourrey C."/>
            <person name="LaButti K."/>
            <person name="Lindquist E.A."/>
            <person name="Lipzen A."/>
            <person name="Lundell T."/>
            <person name="Morin E."/>
            <person name="Murat C."/>
            <person name="Sun H."/>
            <person name="Tunlid A."/>
            <person name="Henrissat B."/>
            <person name="Grigoriev I.V."/>
            <person name="Hibbett D.S."/>
            <person name="Martin F."/>
            <person name="Nordberg H.P."/>
            <person name="Cantor M.N."/>
            <person name="Hua S.X."/>
        </authorList>
    </citation>
    <scope>NUCLEOTIDE SEQUENCE [LARGE SCALE GENOMIC DNA]</scope>
    <source>
        <strain evidence="7 8">ATCC 200175</strain>
    </source>
</reference>
<dbReference type="EMBL" id="KN819335">
    <property type="protein sequence ID" value="KIJ15963.1"/>
    <property type="molecule type" value="Genomic_DNA"/>
</dbReference>
<accession>A0A0C9TZT5</accession>
<feature type="region of interest" description="Disordered" evidence="5">
    <location>
        <begin position="97"/>
        <end position="133"/>
    </location>
</feature>
<dbReference type="PROSITE" id="PS50865">
    <property type="entry name" value="ZF_MYND_2"/>
    <property type="match status" value="1"/>
</dbReference>
<sequence length="631" mass="69679">MSITGTHSLFANPPEGCLASFLRKTDPLAVFSEADCDALGNAIEGNTLALRFAPLEQLPCANHHFSNNTFCATPGKFPCGACKLVSYCSQKCQREHRNGHKQDCNNPIRSSAGQATRTSQDQHPNSPVEHGTHVEPESLLQEETSVTPLLPGGLPAIDIIHLKNNEKDKKINFSLAFVASGDLRDVVRTVNALGSDYAGHLNIFLNENLHSVVSRNIILLLLLGATPNEAVAADIALHFWYSVFLPDEYRLRILAMIVSILQQQTDKEQPLVVNLGQRSKLTCLVPQDIIDHLLYTAGPTMSTAQARDEYERMRTTPARLDSRDRTFVGLKPSHRLAFLEFWRSGLVLPFGAVNAHFTAPNVSLFSPFGDWLQSSVEDPLTFWDPKDVIKSGQVHGAQPEDIYGCLYFFLSDQLRTFAKRIRELHITFHVFSTDARTLANEISGGRYLMHGISSSIRFSRIHVANALDVDYVGVQDVLRSWGPLLAQGDTAAIIGVLVNWTGIHKDGSATGAGEDVVVRIVGKLVKASRIPLGTNPTTAVSTAARELDVMYDNSKAFSRFLAAQGLGGVLRETKLKRRLKNKIVPHRVSMPVDARSGDLPHLPDDETWYRYVRLSRTLFTARFVEFAPAGV</sequence>
<evidence type="ECO:0000256" key="1">
    <source>
        <dbReference type="ARBA" id="ARBA00022723"/>
    </source>
</evidence>
<reference evidence="8" key="2">
    <citation type="submission" date="2015-01" db="EMBL/GenBank/DDBJ databases">
        <title>Evolutionary Origins and Diversification of the Mycorrhizal Mutualists.</title>
        <authorList>
            <consortium name="DOE Joint Genome Institute"/>
            <consortium name="Mycorrhizal Genomics Consortium"/>
            <person name="Kohler A."/>
            <person name="Kuo A."/>
            <person name="Nagy L.G."/>
            <person name="Floudas D."/>
            <person name="Copeland A."/>
            <person name="Barry K.W."/>
            <person name="Cichocki N."/>
            <person name="Veneault-Fourrey C."/>
            <person name="LaButti K."/>
            <person name="Lindquist E.A."/>
            <person name="Lipzen A."/>
            <person name="Lundell T."/>
            <person name="Morin E."/>
            <person name="Murat C."/>
            <person name="Riley R."/>
            <person name="Ohm R."/>
            <person name="Sun H."/>
            <person name="Tunlid A."/>
            <person name="Henrissat B."/>
            <person name="Grigoriev I.V."/>
            <person name="Hibbett D.S."/>
            <person name="Martin F."/>
        </authorList>
    </citation>
    <scope>NUCLEOTIDE SEQUENCE [LARGE SCALE GENOMIC DNA]</scope>
    <source>
        <strain evidence="8">ATCC 200175</strain>
    </source>
</reference>
<dbReference type="InterPro" id="IPR002893">
    <property type="entry name" value="Znf_MYND"/>
</dbReference>
<evidence type="ECO:0000256" key="3">
    <source>
        <dbReference type="ARBA" id="ARBA00022833"/>
    </source>
</evidence>
<keyword evidence="2 4" id="KW-0863">Zinc-finger</keyword>
<dbReference type="OrthoDB" id="5282002at2759"/>
<dbReference type="Pfam" id="PF01753">
    <property type="entry name" value="zf-MYND"/>
    <property type="match status" value="1"/>
</dbReference>
<evidence type="ECO:0000256" key="2">
    <source>
        <dbReference type="ARBA" id="ARBA00022771"/>
    </source>
</evidence>
<feature type="domain" description="MYND-type" evidence="6">
    <location>
        <begin position="68"/>
        <end position="104"/>
    </location>
</feature>
<keyword evidence="8" id="KW-1185">Reference proteome</keyword>
<protein>
    <recommendedName>
        <fullName evidence="6">MYND-type domain-containing protein</fullName>
    </recommendedName>
</protein>
<name>A0A0C9TZT5_PAXIN</name>
<dbReference type="InterPro" id="IPR027974">
    <property type="entry name" value="DUF4470"/>
</dbReference>
<evidence type="ECO:0000256" key="4">
    <source>
        <dbReference type="PROSITE-ProRule" id="PRU00134"/>
    </source>
</evidence>
<organism evidence="7 8">
    <name type="scientific">Paxillus involutus ATCC 200175</name>
    <dbReference type="NCBI Taxonomy" id="664439"/>
    <lineage>
        <taxon>Eukaryota</taxon>
        <taxon>Fungi</taxon>
        <taxon>Dikarya</taxon>
        <taxon>Basidiomycota</taxon>
        <taxon>Agaricomycotina</taxon>
        <taxon>Agaricomycetes</taxon>
        <taxon>Agaricomycetidae</taxon>
        <taxon>Boletales</taxon>
        <taxon>Paxilineae</taxon>
        <taxon>Paxillaceae</taxon>
        <taxon>Paxillus</taxon>
    </lineage>
</organism>
<keyword evidence="1" id="KW-0479">Metal-binding</keyword>
<dbReference type="AlphaFoldDB" id="A0A0C9TZT5"/>
<dbReference type="GO" id="GO:0008270">
    <property type="term" value="F:zinc ion binding"/>
    <property type="evidence" value="ECO:0007669"/>
    <property type="project" value="UniProtKB-KW"/>
</dbReference>
<evidence type="ECO:0000313" key="8">
    <source>
        <dbReference type="Proteomes" id="UP000053647"/>
    </source>
</evidence>
<dbReference type="Gene3D" id="6.10.140.2220">
    <property type="match status" value="1"/>
</dbReference>
<feature type="compositionally biased region" description="Polar residues" evidence="5">
    <location>
        <begin position="104"/>
        <end position="125"/>
    </location>
</feature>